<evidence type="ECO:0000313" key="9">
    <source>
        <dbReference type="EMBL" id="HHH12753.1"/>
    </source>
</evidence>
<feature type="short sequence motif" description="DGA/G" evidence="6">
    <location>
        <begin position="214"/>
        <end position="216"/>
    </location>
</feature>
<keyword evidence="3 6" id="KW-0442">Lipid degradation</keyword>
<reference evidence="9" key="1">
    <citation type="journal article" date="2020" name="mSystems">
        <title>Genome- and Community-Level Interaction Insights into Carbon Utilization and Element Cycling Functions of Hydrothermarchaeota in Hydrothermal Sediment.</title>
        <authorList>
            <person name="Zhou Z."/>
            <person name="Liu Y."/>
            <person name="Xu W."/>
            <person name="Pan J."/>
            <person name="Luo Z.H."/>
            <person name="Li M."/>
        </authorList>
    </citation>
    <scope>NUCLEOTIDE SEQUENCE [LARGE SCALE GENOMIC DNA]</scope>
    <source>
        <strain evidence="9">HyVt-535</strain>
    </source>
</reference>
<evidence type="ECO:0000256" key="7">
    <source>
        <dbReference type="SAM" id="SignalP"/>
    </source>
</evidence>
<dbReference type="CDD" id="cd07205">
    <property type="entry name" value="Pat_PNPLA6_PNPLA7_NTE1_like"/>
    <property type="match status" value="1"/>
</dbReference>
<dbReference type="PANTHER" id="PTHR14226">
    <property type="entry name" value="NEUROPATHY TARGET ESTERASE/SWISS CHEESE D.MELANOGASTER"/>
    <property type="match status" value="1"/>
</dbReference>
<feature type="short sequence motif" description="GXSXG" evidence="6">
    <location>
        <begin position="66"/>
        <end position="70"/>
    </location>
</feature>
<evidence type="ECO:0000256" key="2">
    <source>
        <dbReference type="ARBA" id="ARBA00022801"/>
    </source>
</evidence>
<dbReference type="Pfam" id="PF01734">
    <property type="entry name" value="Patatin"/>
    <property type="match status" value="1"/>
</dbReference>
<dbReference type="AlphaFoldDB" id="A0A7C5IYL4"/>
<organism evidence="9">
    <name type="scientific">Thiolapillus brandeum</name>
    <dbReference type="NCBI Taxonomy" id="1076588"/>
    <lineage>
        <taxon>Bacteria</taxon>
        <taxon>Pseudomonadati</taxon>
        <taxon>Pseudomonadota</taxon>
        <taxon>Gammaproteobacteria</taxon>
        <taxon>Chromatiales</taxon>
        <taxon>Sedimenticolaceae</taxon>
        <taxon>Thiolapillus</taxon>
    </lineage>
</organism>
<dbReference type="PANTHER" id="PTHR14226:SF29">
    <property type="entry name" value="NEUROPATHY TARGET ESTERASE SWS"/>
    <property type="match status" value="1"/>
</dbReference>
<dbReference type="Pfam" id="PF07244">
    <property type="entry name" value="POTRA"/>
    <property type="match status" value="1"/>
</dbReference>
<gene>
    <name evidence="9" type="ORF">ENJ98_00790</name>
</gene>
<evidence type="ECO:0000256" key="6">
    <source>
        <dbReference type="PROSITE-ProRule" id="PRU01161"/>
    </source>
</evidence>
<proteinExistence type="predicted"/>
<evidence type="ECO:0000256" key="3">
    <source>
        <dbReference type="ARBA" id="ARBA00022963"/>
    </source>
</evidence>
<dbReference type="InterPro" id="IPR016035">
    <property type="entry name" value="Acyl_Trfase/lysoPLipase"/>
</dbReference>
<dbReference type="GO" id="GO:0016787">
    <property type="term" value="F:hydrolase activity"/>
    <property type="evidence" value="ECO:0007669"/>
    <property type="project" value="UniProtKB-UniRule"/>
</dbReference>
<evidence type="ECO:0000256" key="5">
    <source>
        <dbReference type="ARBA" id="ARBA00023136"/>
    </source>
</evidence>
<keyword evidence="2 6" id="KW-0378">Hydrolase</keyword>
<feature type="short sequence motif" description="GXGXXG" evidence="6">
    <location>
        <begin position="39"/>
        <end position="44"/>
    </location>
</feature>
<feature type="domain" description="PNPLA" evidence="8">
    <location>
        <begin position="35"/>
        <end position="227"/>
    </location>
</feature>
<dbReference type="InterPro" id="IPR050301">
    <property type="entry name" value="NTE"/>
</dbReference>
<sequence>MKHPLLQVAGSILFTLLVAAASGTEPESDRPRIGLVLSGGGARGAAHIGVLKVLEAQRVPVDCIAGTSMGAIVGGLYASGMSAEEIEQAILEIDWKDILKDDTSREKLSFRRKRDEDEFLLRSEIGLNRGEVQLPMGLIQGQKLLLELKALTRPVAGVRDFDRLPIPFRAVATDIATGKEVVIGKGDLATAMRASASIPSAFAPVEMDGRLLVDGGVSDNLPVRVARQMCADVLIVVDISTPLRKQEEITDALAVADQLTNIMTRGNTERSLALLDAEDLLLVPDLGDITTLDFPRSGEAVPLGEEAARRIADRLARWSLDEERWLAWQAGRQGGKRRALAPRIAFVRIRNDSGLSDEVLRQQLGIRPGEPLDTRKLEAGISRIYGTDLFQLVTYHLEQTPEGTGLVVEARAKRWGPNYLDWSLRFYGDWHSGNGLDVGVGYTRTAINPLGGEFRAIVRVGENPDVFVELYQPLDYHQPFFLNPQLELMRRSVGFFFEGDQIAQYDFRQLRFSLDLGKELGSWGEVRLGYQYAYDRFRLEIGDPVNLPEGSEHEGQLYLQFSTDTFDNLYFPSRGHRGGLGYHLYRRSLGGDHDFEQLTGYWTAVGSLGRNTLLVHARAAYQFGKEAEQSIYGRQDLGGFLHLSGYARHELSGSYLAFGYVGLLRRLNERFSTVPIYLGATLETGNTWEFAEEFGKDWIMGGSLFLGFDTFLGPLYLGVGAAEEDHQSAFVYLGSPF</sequence>
<feature type="chain" id="PRO_5027684407" description="PNPLA domain-containing protein" evidence="7">
    <location>
        <begin position="21"/>
        <end position="737"/>
    </location>
</feature>
<dbReference type="GO" id="GO:0016042">
    <property type="term" value="P:lipid catabolic process"/>
    <property type="evidence" value="ECO:0007669"/>
    <property type="project" value="UniProtKB-UniRule"/>
</dbReference>
<evidence type="ECO:0000256" key="1">
    <source>
        <dbReference type="ARBA" id="ARBA00004370"/>
    </source>
</evidence>
<dbReference type="InterPro" id="IPR000184">
    <property type="entry name" value="Bac_surfAg_D15"/>
</dbReference>
<feature type="active site" description="Nucleophile" evidence="6">
    <location>
        <position position="68"/>
    </location>
</feature>
<dbReference type="PROSITE" id="PS51635">
    <property type="entry name" value="PNPLA"/>
    <property type="match status" value="1"/>
</dbReference>
<feature type="active site" description="Proton acceptor" evidence="6">
    <location>
        <position position="214"/>
    </location>
</feature>
<dbReference type="GO" id="GO:0019867">
    <property type="term" value="C:outer membrane"/>
    <property type="evidence" value="ECO:0007669"/>
    <property type="project" value="InterPro"/>
</dbReference>
<name>A0A7C5IYL4_9GAMM</name>
<dbReference type="Gene3D" id="3.10.20.310">
    <property type="entry name" value="membrane protein fhac"/>
    <property type="match status" value="1"/>
</dbReference>
<dbReference type="InterPro" id="IPR010827">
    <property type="entry name" value="BamA/TamA_POTRA"/>
</dbReference>
<comment type="subcellular location">
    <subcellularLocation>
        <location evidence="1">Membrane</location>
    </subcellularLocation>
</comment>
<keyword evidence="5" id="KW-0472">Membrane</keyword>
<dbReference type="InterPro" id="IPR002641">
    <property type="entry name" value="PNPLA_dom"/>
</dbReference>
<comment type="caution">
    <text evidence="9">The sequence shown here is derived from an EMBL/GenBank/DDBJ whole genome shotgun (WGS) entry which is preliminary data.</text>
</comment>
<evidence type="ECO:0000259" key="8">
    <source>
        <dbReference type="PROSITE" id="PS51635"/>
    </source>
</evidence>
<keyword evidence="4 6" id="KW-0443">Lipid metabolism</keyword>
<keyword evidence="7" id="KW-0732">Signal</keyword>
<accession>A0A7C5IYL4</accession>
<protein>
    <recommendedName>
        <fullName evidence="8">PNPLA domain-containing protein</fullName>
    </recommendedName>
</protein>
<evidence type="ECO:0000256" key="4">
    <source>
        <dbReference type="ARBA" id="ARBA00023098"/>
    </source>
</evidence>
<dbReference type="Proteomes" id="UP000886100">
    <property type="component" value="Unassembled WGS sequence"/>
</dbReference>
<dbReference type="Gene3D" id="3.40.1090.10">
    <property type="entry name" value="Cytosolic phospholipase A2 catalytic domain"/>
    <property type="match status" value="2"/>
</dbReference>
<feature type="signal peptide" evidence="7">
    <location>
        <begin position="1"/>
        <end position="20"/>
    </location>
</feature>
<dbReference type="Gene3D" id="2.40.160.50">
    <property type="entry name" value="membrane protein fhac: a member of the omp85/tpsb transporter family"/>
    <property type="match status" value="1"/>
</dbReference>
<dbReference type="Pfam" id="PF01103">
    <property type="entry name" value="Omp85"/>
    <property type="match status" value="1"/>
</dbReference>
<dbReference type="EMBL" id="DROM01000051">
    <property type="protein sequence ID" value="HHH12753.1"/>
    <property type="molecule type" value="Genomic_DNA"/>
</dbReference>
<dbReference type="SUPFAM" id="SSF52151">
    <property type="entry name" value="FabD/lysophospholipase-like"/>
    <property type="match status" value="1"/>
</dbReference>